<dbReference type="EMBL" id="MU001501">
    <property type="protein sequence ID" value="KAF2444581.1"/>
    <property type="molecule type" value="Genomic_DNA"/>
</dbReference>
<evidence type="ECO:0000313" key="2">
    <source>
        <dbReference type="EMBL" id="KAF2444581.1"/>
    </source>
</evidence>
<protein>
    <submittedName>
        <fullName evidence="2">Uncharacterized protein</fullName>
    </submittedName>
</protein>
<name>A0A9P4PKL7_9PLEO</name>
<feature type="signal peptide" evidence="1">
    <location>
        <begin position="1"/>
        <end position="28"/>
    </location>
</feature>
<gene>
    <name evidence="2" type="ORF">P171DRAFT_486023</name>
</gene>
<dbReference type="AlphaFoldDB" id="A0A9P4PKL7"/>
<feature type="chain" id="PRO_5040347249" evidence="1">
    <location>
        <begin position="29"/>
        <end position="123"/>
    </location>
</feature>
<proteinExistence type="predicted"/>
<keyword evidence="1" id="KW-0732">Signal</keyword>
<sequence>MASTTRFGWLKLISIFSLLLSLWNIAIASPVPSDTVSGDRVDTTTTTLEARTDPYAQFRNFRTKPTITQSQYMGYLRRHFHPNLYIFYSGSSSNQVKTFISYNRAYHNFDSLFNALDTNHLLY</sequence>
<evidence type="ECO:0000256" key="1">
    <source>
        <dbReference type="SAM" id="SignalP"/>
    </source>
</evidence>
<dbReference type="Proteomes" id="UP000799764">
    <property type="component" value="Unassembled WGS sequence"/>
</dbReference>
<accession>A0A9P4PKL7</accession>
<reference evidence="2" key="1">
    <citation type="journal article" date="2020" name="Stud. Mycol.">
        <title>101 Dothideomycetes genomes: a test case for predicting lifestyles and emergence of pathogens.</title>
        <authorList>
            <person name="Haridas S."/>
            <person name="Albert R."/>
            <person name="Binder M."/>
            <person name="Bloem J."/>
            <person name="Labutti K."/>
            <person name="Salamov A."/>
            <person name="Andreopoulos B."/>
            <person name="Baker S."/>
            <person name="Barry K."/>
            <person name="Bills G."/>
            <person name="Bluhm B."/>
            <person name="Cannon C."/>
            <person name="Castanera R."/>
            <person name="Culley D."/>
            <person name="Daum C."/>
            <person name="Ezra D."/>
            <person name="Gonzalez J."/>
            <person name="Henrissat B."/>
            <person name="Kuo A."/>
            <person name="Liang C."/>
            <person name="Lipzen A."/>
            <person name="Lutzoni F."/>
            <person name="Magnuson J."/>
            <person name="Mondo S."/>
            <person name="Nolan M."/>
            <person name="Ohm R."/>
            <person name="Pangilinan J."/>
            <person name="Park H.-J."/>
            <person name="Ramirez L."/>
            <person name="Alfaro M."/>
            <person name="Sun H."/>
            <person name="Tritt A."/>
            <person name="Yoshinaga Y."/>
            <person name="Zwiers L.-H."/>
            <person name="Turgeon B."/>
            <person name="Goodwin S."/>
            <person name="Spatafora J."/>
            <person name="Crous P."/>
            <person name="Grigoriev I."/>
        </authorList>
    </citation>
    <scope>NUCLEOTIDE SEQUENCE</scope>
    <source>
        <strain evidence="2">CBS 690.94</strain>
    </source>
</reference>
<keyword evidence="3" id="KW-1185">Reference proteome</keyword>
<comment type="caution">
    <text evidence="2">The sequence shown here is derived from an EMBL/GenBank/DDBJ whole genome shotgun (WGS) entry which is preliminary data.</text>
</comment>
<organism evidence="2 3">
    <name type="scientific">Karstenula rhodostoma CBS 690.94</name>
    <dbReference type="NCBI Taxonomy" id="1392251"/>
    <lineage>
        <taxon>Eukaryota</taxon>
        <taxon>Fungi</taxon>
        <taxon>Dikarya</taxon>
        <taxon>Ascomycota</taxon>
        <taxon>Pezizomycotina</taxon>
        <taxon>Dothideomycetes</taxon>
        <taxon>Pleosporomycetidae</taxon>
        <taxon>Pleosporales</taxon>
        <taxon>Massarineae</taxon>
        <taxon>Didymosphaeriaceae</taxon>
        <taxon>Karstenula</taxon>
    </lineage>
</organism>
<evidence type="ECO:0000313" key="3">
    <source>
        <dbReference type="Proteomes" id="UP000799764"/>
    </source>
</evidence>